<protein>
    <submittedName>
        <fullName evidence="3">Uncharacterized protein</fullName>
    </submittedName>
</protein>
<dbReference type="Proteomes" id="UP000245699">
    <property type="component" value="Unassembled WGS sequence"/>
</dbReference>
<sequence>MILAYLILFIQIAWSYECYYTQMDASICGGGAVGFWCNMDNKKILGRCNLKSGYCSFDSNHAIDFRGTSRKAYWSGRWEDMQYAGAAEGICYPIFYRHPPNAGCECY</sequence>
<dbReference type="EMBL" id="MBFT01000647">
    <property type="protein sequence ID" value="PVU88216.1"/>
    <property type="molecule type" value="Genomic_DNA"/>
</dbReference>
<gene>
    <name evidence="3" type="ORF">BB559_005335</name>
    <name evidence="2" type="ORF">BB559_005683</name>
</gene>
<comment type="caution">
    <text evidence="3">The sequence shown here is derived from an EMBL/GenBank/DDBJ whole genome shotgun (WGS) entry which is preliminary data.</text>
</comment>
<evidence type="ECO:0000313" key="2">
    <source>
        <dbReference type="EMBL" id="PVU88216.1"/>
    </source>
</evidence>
<reference evidence="3 4" key="1">
    <citation type="journal article" date="2018" name="MBio">
        <title>Comparative Genomics Reveals the Core Gene Toolbox for the Fungus-Insect Symbiosis.</title>
        <authorList>
            <person name="Wang Y."/>
            <person name="Stata M."/>
            <person name="Wang W."/>
            <person name="Stajich J.E."/>
            <person name="White M.M."/>
            <person name="Moncalvo J.M."/>
        </authorList>
    </citation>
    <scope>NUCLEOTIDE SEQUENCE [LARGE SCALE GENOMIC DNA]</scope>
    <source>
        <strain evidence="3 4">AUS-77-4</strain>
    </source>
</reference>
<feature type="chain" id="PRO_5036052024" evidence="1">
    <location>
        <begin position="16"/>
        <end position="107"/>
    </location>
</feature>
<evidence type="ECO:0000256" key="1">
    <source>
        <dbReference type="SAM" id="SignalP"/>
    </source>
</evidence>
<feature type="signal peptide" evidence="1">
    <location>
        <begin position="1"/>
        <end position="15"/>
    </location>
</feature>
<evidence type="ECO:0000313" key="3">
    <source>
        <dbReference type="EMBL" id="PVU88876.1"/>
    </source>
</evidence>
<keyword evidence="4" id="KW-1185">Reference proteome</keyword>
<keyword evidence="1" id="KW-0732">Signal</keyword>
<evidence type="ECO:0000313" key="4">
    <source>
        <dbReference type="Proteomes" id="UP000245699"/>
    </source>
</evidence>
<name>A0A2T9Y978_9FUNG</name>
<accession>A0A2T9Y978</accession>
<dbReference type="EMBL" id="MBFT01000590">
    <property type="protein sequence ID" value="PVU88876.1"/>
    <property type="molecule type" value="Genomic_DNA"/>
</dbReference>
<proteinExistence type="predicted"/>
<dbReference type="AlphaFoldDB" id="A0A2T9Y978"/>
<organism evidence="3 4">
    <name type="scientific">Furculomyces boomerangus</name>
    <dbReference type="NCBI Taxonomy" id="61424"/>
    <lineage>
        <taxon>Eukaryota</taxon>
        <taxon>Fungi</taxon>
        <taxon>Fungi incertae sedis</taxon>
        <taxon>Zoopagomycota</taxon>
        <taxon>Kickxellomycotina</taxon>
        <taxon>Harpellomycetes</taxon>
        <taxon>Harpellales</taxon>
        <taxon>Harpellaceae</taxon>
        <taxon>Furculomyces</taxon>
    </lineage>
</organism>